<keyword evidence="2" id="KW-0560">Oxidoreductase</keyword>
<evidence type="ECO:0000256" key="1">
    <source>
        <dbReference type="ARBA" id="ARBA00010928"/>
    </source>
</evidence>
<accession>A0A1M6HB29</accession>
<feature type="domain" description="GFO/IDH/MocA-like oxidoreductase" evidence="4">
    <location>
        <begin position="135"/>
        <end position="247"/>
    </location>
</feature>
<dbReference type="GO" id="GO:0000166">
    <property type="term" value="F:nucleotide binding"/>
    <property type="evidence" value="ECO:0007669"/>
    <property type="project" value="InterPro"/>
</dbReference>
<evidence type="ECO:0000259" key="3">
    <source>
        <dbReference type="Pfam" id="PF01408"/>
    </source>
</evidence>
<dbReference type="SUPFAM" id="SSF55347">
    <property type="entry name" value="Glyceraldehyde-3-phosphate dehydrogenase-like, C-terminal domain"/>
    <property type="match status" value="1"/>
</dbReference>
<dbReference type="OrthoDB" id="9815825at2"/>
<reference evidence="6" key="1">
    <citation type="submission" date="2016-11" db="EMBL/GenBank/DDBJ databases">
        <authorList>
            <person name="Varghese N."/>
            <person name="Submissions S."/>
        </authorList>
    </citation>
    <scope>NUCLEOTIDE SEQUENCE [LARGE SCALE GENOMIC DNA]</scope>
    <source>
        <strain evidence="6">DSM 22623</strain>
    </source>
</reference>
<evidence type="ECO:0000259" key="4">
    <source>
        <dbReference type="Pfam" id="PF22725"/>
    </source>
</evidence>
<comment type="similarity">
    <text evidence="1">Belongs to the Gfo/Idh/MocA family.</text>
</comment>
<dbReference type="InterPro" id="IPR000683">
    <property type="entry name" value="Gfo/Idh/MocA-like_OxRdtase_N"/>
</dbReference>
<keyword evidence="6" id="KW-1185">Reference proteome</keyword>
<dbReference type="InterPro" id="IPR050984">
    <property type="entry name" value="Gfo/Idh/MocA_domain"/>
</dbReference>
<gene>
    <name evidence="5" type="ORF">SAMN04488508_106186</name>
</gene>
<dbReference type="PANTHER" id="PTHR22604:SF105">
    <property type="entry name" value="TRANS-1,2-DIHYDROBENZENE-1,2-DIOL DEHYDROGENASE"/>
    <property type="match status" value="1"/>
</dbReference>
<dbReference type="InterPro" id="IPR036291">
    <property type="entry name" value="NAD(P)-bd_dom_sf"/>
</dbReference>
<dbReference type="STRING" id="570521.SAMN04488508_106186"/>
<proteinExistence type="inferred from homology"/>
<dbReference type="RefSeq" id="WP_073317002.1">
    <property type="nucleotide sequence ID" value="NZ_FQYP01000006.1"/>
</dbReference>
<dbReference type="Pfam" id="PF01408">
    <property type="entry name" value="GFO_IDH_MocA"/>
    <property type="match status" value="1"/>
</dbReference>
<name>A0A1M6HB29_9FLAO</name>
<dbReference type="SUPFAM" id="SSF51735">
    <property type="entry name" value="NAD(P)-binding Rossmann-fold domains"/>
    <property type="match status" value="1"/>
</dbReference>
<feature type="domain" description="Gfo/Idh/MocA-like oxidoreductase N-terminal" evidence="3">
    <location>
        <begin position="7"/>
        <end position="124"/>
    </location>
</feature>
<evidence type="ECO:0000313" key="6">
    <source>
        <dbReference type="Proteomes" id="UP000184432"/>
    </source>
</evidence>
<dbReference type="AlphaFoldDB" id="A0A1M6HB29"/>
<dbReference type="PANTHER" id="PTHR22604">
    <property type="entry name" value="OXIDOREDUCTASES"/>
    <property type="match status" value="1"/>
</dbReference>
<dbReference type="Proteomes" id="UP000184432">
    <property type="component" value="Unassembled WGS sequence"/>
</dbReference>
<dbReference type="GO" id="GO:0016491">
    <property type="term" value="F:oxidoreductase activity"/>
    <property type="evidence" value="ECO:0007669"/>
    <property type="project" value="UniProtKB-KW"/>
</dbReference>
<dbReference type="EMBL" id="FQYP01000006">
    <property type="protein sequence ID" value="SHJ19448.1"/>
    <property type="molecule type" value="Genomic_DNA"/>
</dbReference>
<organism evidence="5 6">
    <name type="scientific">Aquimarina spongiae</name>
    <dbReference type="NCBI Taxonomy" id="570521"/>
    <lineage>
        <taxon>Bacteria</taxon>
        <taxon>Pseudomonadati</taxon>
        <taxon>Bacteroidota</taxon>
        <taxon>Flavobacteriia</taxon>
        <taxon>Flavobacteriales</taxon>
        <taxon>Flavobacteriaceae</taxon>
        <taxon>Aquimarina</taxon>
    </lineage>
</organism>
<evidence type="ECO:0000313" key="5">
    <source>
        <dbReference type="EMBL" id="SHJ19448.1"/>
    </source>
</evidence>
<dbReference type="InterPro" id="IPR055170">
    <property type="entry name" value="GFO_IDH_MocA-like_dom"/>
</dbReference>
<sequence>MNQANTMKWGIIGLGNIANQFAKDLALVPEAELVAVGSRSMEKAADFAQKHEAKRAYNNYDQLIQDSEVDIVYIATPHDSHADLTIKSLNAGKHVLCEKPVALNKQETEEMIAAAKKNERFFMEAFWTRFNPSIQELYKKVTQNEIGEIRYINADFAFNIGEATGRMINPALGGGSLMDMGVYPLFLSYLILGMPSKILATANFYESGADQQTSIILQYDKAQCILHSSFVSPSNMQAIVSGEEGRIQINSIWHETQSYALIKNNHCVDYHFPTIGKGFTYEIEECHACIHDQKNQSDLWSHQDSLNLISIVDEVRQQTGLVFAKS</sequence>
<dbReference type="Pfam" id="PF22725">
    <property type="entry name" value="GFO_IDH_MocA_C3"/>
    <property type="match status" value="1"/>
</dbReference>
<dbReference type="Gene3D" id="3.30.360.10">
    <property type="entry name" value="Dihydrodipicolinate Reductase, domain 2"/>
    <property type="match status" value="1"/>
</dbReference>
<dbReference type="Gene3D" id="3.40.50.720">
    <property type="entry name" value="NAD(P)-binding Rossmann-like Domain"/>
    <property type="match status" value="1"/>
</dbReference>
<protein>
    <submittedName>
        <fullName evidence="5">Predicted dehydrogenase</fullName>
    </submittedName>
</protein>
<evidence type="ECO:0000256" key="2">
    <source>
        <dbReference type="ARBA" id="ARBA00023002"/>
    </source>
</evidence>